<comment type="caution">
    <text evidence="2">The sequence shown here is derived from an EMBL/GenBank/DDBJ whole genome shotgun (WGS) entry which is preliminary data.</text>
</comment>
<evidence type="ECO:0000313" key="2">
    <source>
        <dbReference type="EMBL" id="KAL1640662.1"/>
    </source>
</evidence>
<evidence type="ECO:0000256" key="1">
    <source>
        <dbReference type="SAM" id="Phobius"/>
    </source>
</evidence>
<protein>
    <submittedName>
        <fullName evidence="2">Uncharacterized protein</fullName>
    </submittedName>
</protein>
<keyword evidence="3" id="KW-1185">Reference proteome</keyword>
<organism evidence="2 3">
    <name type="scientific">Diplodia intermedia</name>
    <dbReference type="NCBI Taxonomy" id="856260"/>
    <lineage>
        <taxon>Eukaryota</taxon>
        <taxon>Fungi</taxon>
        <taxon>Dikarya</taxon>
        <taxon>Ascomycota</taxon>
        <taxon>Pezizomycotina</taxon>
        <taxon>Dothideomycetes</taxon>
        <taxon>Dothideomycetes incertae sedis</taxon>
        <taxon>Botryosphaeriales</taxon>
        <taxon>Botryosphaeriaceae</taxon>
        <taxon>Diplodia</taxon>
    </lineage>
</organism>
<dbReference type="EMBL" id="JAKEKT020000047">
    <property type="protein sequence ID" value="KAL1640662.1"/>
    <property type="molecule type" value="Genomic_DNA"/>
</dbReference>
<keyword evidence="1" id="KW-1133">Transmembrane helix</keyword>
<accession>A0ABR3TME3</accession>
<gene>
    <name evidence="2" type="ORF">SLS58_006676</name>
</gene>
<proteinExistence type="predicted"/>
<name>A0ABR3TME3_9PEZI</name>
<feature type="transmembrane region" description="Helical" evidence="1">
    <location>
        <begin position="12"/>
        <end position="32"/>
    </location>
</feature>
<reference evidence="2 3" key="1">
    <citation type="journal article" date="2023" name="Plant Dis.">
        <title>First Report of Diplodia intermedia Causing Canker and Dieback Diseases on Apple Trees in Canada.</title>
        <authorList>
            <person name="Ellouze W."/>
            <person name="Ilyukhin E."/>
            <person name="Sulman M."/>
            <person name="Ali S."/>
        </authorList>
    </citation>
    <scope>NUCLEOTIDE SEQUENCE [LARGE SCALE GENOMIC DNA]</scope>
    <source>
        <strain evidence="2 3">M45-28</strain>
    </source>
</reference>
<keyword evidence="1" id="KW-0812">Transmembrane</keyword>
<keyword evidence="1" id="KW-0472">Membrane</keyword>
<sequence length="99" mass="10872">MEQQPEFPLARVLLAIIPAALVFLFFVSVLFVPVHSASDELRSPRDVMVVLDDDAPAMAYGAWLEAQRRKAASSHVFENAIWCVCPVSLSERRGGVVGC</sequence>
<dbReference type="Proteomes" id="UP001521184">
    <property type="component" value="Unassembled WGS sequence"/>
</dbReference>
<evidence type="ECO:0000313" key="3">
    <source>
        <dbReference type="Proteomes" id="UP001521184"/>
    </source>
</evidence>